<protein>
    <submittedName>
        <fullName evidence="1">YfkD family protein</fullName>
    </submittedName>
</protein>
<gene>
    <name evidence="1" type="ORF">LCY76_03715</name>
</gene>
<accession>A0A9X2BB98</accession>
<name>A0A9X2BB98_9BACL</name>
<proteinExistence type="predicted"/>
<evidence type="ECO:0000313" key="2">
    <source>
        <dbReference type="Proteomes" id="UP001139011"/>
    </source>
</evidence>
<sequence>MLFSLLAQADTAAASPSRIPNSVVSISKENTYPNSAQDLPYLEPSKLAKSMLKTSNVSIANPDLIRILNESVINPSKLAIGYRARIFLGQWPLSYQSTETTVNWEYQQINLNRLDNRGGKTMAQLRYQQQAHKRITGGLTAEIPNSDAVKKMMLIAAGEKTKLPLSFQTNVGAGTRKSNVYNISPKQVGYLSSYAPAVNERGRVTYGEVYIVLKGSKRKLEVQNVTQQGIGAWIPVQEHVSFRFHSSNM</sequence>
<dbReference type="EMBL" id="JAIWJX010000002">
    <property type="protein sequence ID" value="MCK6255729.1"/>
    <property type="molecule type" value="Genomic_DNA"/>
</dbReference>
<dbReference type="InterPro" id="IPR025548">
    <property type="entry name" value="YfkD"/>
</dbReference>
<dbReference type="Pfam" id="PF14167">
    <property type="entry name" value="YfkD"/>
    <property type="match status" value="1"/>
</dbReference>
<dbReference type="AlphaFoldDB" id="A0A9X2BB98"/>
<dbReference type="Proteomes" id="UP001139011">
    <property type="component" value="Unassembled WGS sequence"/>
</dbReference>
<reference evidence="1" key="1">
    <citation type="submission" date="2021-09" db="EMBL/GenBank/DDBJ databases">
        <title>Genome analysis of Fictibacillus sp. KIGAM418 isolated from marine sediment.</title>
        <authorList>
            <person name="Seo M.-J."/>
            <person name="Cho E.-S."/>
            <person name="Hwang C.Y."/>
        </authorList>
    </citation>
    <scope>NUCLEOTIDE SEQUENCE</scope>
    <source>
        <strain evidence="1">KIGAM418</strain>
    </source>
</reference>
<comment type="caution">
    <text evidence="1">The sequence shown here is derived from an EMBL/GenBank/DDBJ whole genome shotgun (WGS) entry which is preliminary data.</text>
</comment>
<keyword evidence="2" id="KW-1185">Reference proteome</keyword>
<evidence type="ECO:0000313" key="1">
    <source>
        <dbReference type="EMBL" id="MCK6255729.1"/>
    </source>
</evidence>
<organism evidence="1 2">
    <name type="scientific">Fictibacillus marinisediminis</name>
    <dbReference type="NCBI Taxonomy" id="2878389"/>
    <lineage>
        <taxon>Bacteria</taxon>
        <taxon>Bacillati</taxon>
        <taxon>Bacillota</taxon>
        <taxon>Bacilli</taxon>
        <taxon>Bacillales</taxon>
        <taxon>Fictibacillaceae</taxon>
        <taxon>Fictibacillus</taxon>
    </lineage>
</organism>